<gene>
    <name evidence="2" type="ORF">RhiirA4_465098</name>
</gene>
<proteinExistence type="predicted"/>
<accession>A0A2I1GRD7</accession>
<dbReference type="EMBL" id="LLXI01000718">
    <property type="protein sequence ID" value="PKY49222.1"/>
    <property type="molecule type" value="Genomic_DNA"/>
</dbReference>
<comment type="caution">
    <text evidence="2">The sequence shown here is derived from an EMBL/GenBank/DDBJ whole genome shotgun (WGS) entry which is preliminary data.</text>
</comment>
<dbReference type="AlphaFoldDB" id="A0A2I1GRD7"/>
<dbReference type="VEuPathDB" id="FungiDB:RhiirA1_457882"/>
<evidence type="ECO:0000313" key="2">
    <source>
        <dbReference type="EMBL" id="PKY49222.1"/>
    </source>
</evidence>
<protein>
    <submittedName>
        <fullName evidence="2">Uncharacterized protein</fullName>
    </submittedName>
</protein>
<reference evidence="2 3" key="1">
    <citation type="submission" date="2015-10" db="EMBL/GenBank/DDBJ databases">
        <title>Genome analyses suggest a sexual origin of heterokaryosis in a supposedly ancient asexual fungus.</title>
        <authorList>
            <person name="Ropars J."/>
            <person name="Sedzielewska K."/>
            <person name="Noel J."/>
            <person name="Charron P."/>
            <person name="Farinelli L."/>
            <person name="Marton T."/>
            <person name="Kruger M."/>
            <person name="Pelin A."/>
            <person name="Brachmann A."/>
            <person name="Corradi N."/>
        </authorList>
    </citation>
    <scope>NUCLEOTIDE SEQUENCE [LARGE SCALE GENOMIC DNA]</scope>
    <source>
        <strain evidence="2 3">A4</strain>
    </source>
</reference>
<name>A0A2I1GRD7_9GLOM</name>
<feature type="region of interest" description="Disordered" evidence="1">
    <location>
        <begin position="153"/>
        <end position="175"/>
    </location>
</feature>
<dbReference type="Proteomes" id="UP000234323">
    <property type="component" value="Unassembled WGS sequence"/>
</dbReference>
<keyword evidence="3" id="KW-1185">Reference proteome</keyword>
<feature type="compositionally biased region" description="Acidic residues" evidence="1">
    <location>
        <begin position="153"/>
        <end position="166"/>
    </location>
</feature>
<dbReference type="VEuPathDB" id="FungiDB:FUN_016413"/>
<dbReference type="VEuPathDB" id="FungiDB:RhiirFUN_010792"/>
<evidence type="ECO:0000256" key="1">
    <source>
        <dbReference type="SAM" id="MobiDB-lite"/>
    </source>
</evidence>
<organism evidence="2 3">
    <name type="scientific">Rhizophagus irregularis</name>
    <dbReference type="NCBI Taxonomy" id="588596"/>
    <lineage>
        <taxon>Eukaryota</taxon>
        <taxon>Fungi</taxon>
        <taxon>Fungi incertae sedis</taxon>
        <taxon>Mucoromycota</taxon>
        <taxon>Glomeromycotina</taxon>
        <taxon>Glomeromycetes</taxon>
        <taxon>Glomerales</taxon>
        <taxon>Glomeraceae</taxon>
        <taxon>Rhizophagus</taxon>
    </lineage>
</organism>
<sequence>MDLYISREYGSRYPAVRDLGIGATNAGKKVMRRGWIDRKEVSVTLPNIFDEIVPCIRKIDTANFVVVDKPEYDLVLGNIEEQEREKRQYRCRKNLWELPFSLHTFYELLFPDFTATDSDGEIIITKFFKHHKVMRNLDLSEYYDSEYTETESECSSSEDESEDEEVAYNNNAPPPIIMGTADTPNDFVTAFNDYLRQADGAQNIISAFL</sequence>
<evidence type="ECO:0000313" key="3">
    <source>
        <dbReference type="Proteomes" id="UP000234323"/>
    </source>
</evidence>